<organism evidence="1 2">
    <name type="scientific">Actinomadura logoneensis</name>
    <dbReference type="NCBI Taxonomy" id="2293572"/>
    <lineage>
        <taxon>Bacteria</taxon>
        <taxon>Bacillati</taxon>
        <taxon>Actinomycetota</taxon>
        <taxon>Actinomycetes</taxon>
        <taxon>Streptosporangiales</taxon>
        <taxon>Thermomonosporaceae</taxon>
        <taxon>Actinomadura</taxon>
    </lineage>
</organism>
<evidence type="ECO:0000313" key="1">
    <source>
        <dbReference type="EMBL" id="RFU40510.1"/>
    </source>
</evidence>
<dbReference type="OrthoDB" id="279684at2"/>
<dbReference type="InterPro" id="IPR014942">
    <property type="entry name" value="AbiEii"/>
</dbReference>
<keyword evidence="1" id="KW-0808">Transferase</keyword>
<comment type="caution">
    <text evidence="1">The sequence shown here is derived from an EMBL/GenBank/DDBJ whole genome shotgun (WGS) entry which is preliminary data.</text>
</comment>
<gene>
    <name evidence="1" type="ORF">DZF91_16730</name>
</gene>
<proteinExistence type="predicted"/>
<dbReference type="Proteomes" id="UP000261811">
    <property type="component" value="Unassembled WGS sequence"/>
</dbReference>
<keyword evidence="2" id="KW-1185">Reference proteome</keyword>
<protein>
    <submittedName>
        <fullName evidence="1">Nucleotidyl transferase AbiEii/AbiGii toxin family protein</fullName>
    </submittedName>
</protein>
<reference evidence="1 2" key="1">
    <citation type="submission" date="2018-08" db="EMBL/GenBank/DDBJ databases">
        <title>Actinomadura jelena sp. nov., a novel Actinomycete isolated from soil in Chad.</title>
        <authorList>
            <person name="Shi L."/>
        </authorList>
    </citation>
    <scope>NUCLEOTIDE SEQUENCE [LARGE SCALE GENOMIC DNA]</scope>
    <source>
        <strain evidence="1 2">NEAU-G17</strain>
    </source>
</reference>
<name>A0A372JKP8_9ACTN</name>
<dbReference type="EMBL" id="QURH01000282">
    <property type="protein sequence ID" value="RFU40510.1"/>
    <property type="molecule type" value="Genomic_DNA"/>
</dbReference>
<evidence type="ECO:0000313" key="2">
    <source>
        <dbReference type="Proteomes" id="UP000261811"/>
    </source>
</evidence>
<dbReference type="RefSeq" id="WP_117358388.1">
    <property type="nucleotide sequence ID" value="NZ_QURH01000282.1"/>
</dbReference>
<accession>A0A372JKP8</accession>
<dbReference type="Pfam" id="PF08843">
    <property type="entry name" value="AbiEii"/>
    <property type="match status" value="1"/>
</dbReference>
<dbReference type="AlphaFoldDB" id="A0A372JKP8"/>
<dbReference type="GO" id="GO:0016740">
    <property type="term" value="F:transferase activity"/>
    <property type="evidence" value="ECO:0007669"/>
    <property type="project" value="UniProtKB-KW"/>
</dbReference>
<sequence>MTANPHDPSPAARRRALDAFLAGVAGSPWAAHLVLRGSALLRAWFGAAAREPGDLDFVVVPDTLDLYHHRGEELLDGVMEAAERASRADTAPGPRVAFRSEWADFEDRWDYDGENPGRRFEVPYDVDGGGSGVLQVDFAFRERLPVAPEPTEIPRADGGDPATVLAVTPALSLAWKLLWLVNETPPQGKDLFDAVLLAERVYLPADLLVRTFELADTTNPRPVTEASLRAALHRAEETWSAFREEELPDGPATSAPFAARLLAALHPTFDAPREPR</sequence>